<evidence type="ECO:0000313" key="4">
    <source>
        <dbReference type="EMBL" id="MBN7801591.1"/>
    </source>
</evidence>
<dbReference type="SMART" id="SM00382">
    <property type="entry name" value="AAA"/>
    <property type="match status" value="1"/>
</dbReference>
<feature type="domain" description="ABC transporter" evidence="3">
    <location>
        <begin position="277"/>
        <end position="490"/>
    </location>
</feature>
<dbReference type="SUPFAM" id="SSF52540">
    <property type="entry name" value="P-loop containing nucleoside triphosphate hydrolases"/>
    <property type="match status" value="2"/>
</dbReference>
<gene>
    <name evidence="4" type="ORF">J0A67_12015</name>
</gene>
<dbReference type="InterPro" id="IPR003439">
    <property type="entry name" value="ABC_transporter-like_ATP-bd"/>
</dbReference>
<dbReference type="EMBL" id="JAFKCW010000002">
    <property type="protein sequence ID" value="MBN7801591.1"/>
    <property type="molecule type" value="Genomic_DNA"/>
</dbReference>
<dbReference type="PANTHER" id="PTHR43158">
    <property type="entry name" value="SKFA PEPTIDE EXPORT ATP-BINDING PROTEIN SKFE"/>
    <property type="match status" value="1"/>
</dbReference>
<reference evidence="4 5" key="1">
    <citation type="submission" date="2021-03" db="EMBL/GenBank/DDBJ databases">
        <title>novel species isolated from a fishpond in China.</title>
        <authorList>
            <person name="Lu H."/>
            <person name="Cai Z."/>
        </authorList>
    </citation>
    <scope>NUCLEOTIDE SEQUENCE [LARGE SCALE GENOMIC DNA]</scope>
    <source>
        <strain evidence="4 5">JCM 31546</strain>
    </source>
</reference>
<sequence length="491" mass="55812">MHQTTLLSIQSARILHGGIQQFSDLNFSWKKGEHWAIVGNSGKELSAFLETLRGHTIVSAGKISRPFSWEYSQQKHNDGQVHSFRDLIAYVSQKYELKNRSNQQNFYFQQRFNSSESEQTLTVKECLKQVEPKIQGPWTVENASRALNLNGLLDQSLLKLSNGETRRLVLAMGLMRQPRLYLMDQPLTGLDVKTRAAFGKTLQAMIQSGIHVLLTTSPGEIPDGITHVAQLNASGIIQTWPRESFPHKDLQQTKLAWDWNLLKALLPTPAPSDEMVVDLQDVNIRYGEKQILKNLNWQIRSGEQWLLKGPNGAGKSTLISLLIGENPQAYSQKIFLFGRKRGSGESIWDVKRPLGFVAPELPRYFSANQTCRKVILSGFFDTMGLFKKTTAEQEEFADQWLRLFDLEPVKDLLIQRLSLAQQRWTLLARALIKHPKILILDEAAQGLDDLQRALFRETIQKVCEFCPITLIYVSHYAEDVPEGVTKVFELG</sequence>
<proteinExistence type="predicted"/>
<dbReference type="PROSITE" id="PS50893">
    <property type="entry name" value="ABC_TRANSPORTER_2"/>
    <property type="match status" value="2"/>
</dbReference>
<comment type="caution">
    <text evidence="4">The sequence shown here is derived from an EMBL/GenBank/DDBJ whole genome shotgun (WGS) entry which is preliminary data.</text>
</comment>
<dbReference type="PANTHER" id="PTHR43158:SF2">
    <property type="entry name" value="SKFA PEPTIDE EXPORT ATP-BINDING PROTEIN SKFE"/>
    <property type="match status" value="1"/>
</dbReference>
<evidence type="ECO:0000259" key="3">
    <source>
        <dbReference type="PROSITE" id="PS50893"/>
    </source>
</evidence>
<keyword evidence="1" id="KW-0547">Nucleotide-binding</keyword>
<dbReference type="Gene3D" id="3.40.50.300">
    <property type="entry name" value="P-loop containing nucleotide triphosphate hydrolases"/>
    <property type="match status" value="2"/>
</dbReference>
<accession>A0ABS3BTJ6</accession>
<dbReference type="InterPro" id="IPR027417">
    <property type="entry name" value="P-loop_NTPase"/>
</dbReference>
<dbReference type="GO" id="GO:0005524">
    <property type="term" value="F:ATP binding"/>
    <property type="evidence" value="ECO:0007669"/>
    <property type="project" value="UniProtKB-KW"/>
</dbReference>
<organism evidence="4 5">
    <name type="scientific">Algoriphagus aestuariicola</name>
    <dbReference type="NCBI Taxonomy" id="1852016"/>
    <lineage>
        <taxon>Bacteria</taxon>
        <taxon>Pseudomonadati</taxon>
        <taxon>Bacteroidota</taxon>
        <taxon>Cytophagia</taxon>
        <taxon>Cytophagales</taxon>
        <taxon>Cyclobacteriaceae</taxon>
        <taxon>Algoriphagus</taxon>
    </lineage>
</organism>
<dbReference type="Proteomes" id="UP000664698">
    <property type="component" value="Unassembled WGS sequence"/>
</dbReference>
<dbReference type="Pfam" id="PF00005">
    <property type="entry name" value="ABC_tran"/>
    <property type="match status" value="2"/>
</dbReference>
<keyword evidence="2 4" id="KW-0067">ATP-binding</keyword>
<evidence type="ECO:0000313" key="5">
    <source>
        <dbReference type="Proteomes" id="UP000664698"/>
    </source>
</evidence>
<name>A0ABS3BTJ6_9BACT</name>
<dbReference type="RefSeq" id="WP_206569568.1">
    <property type="nucleotide sequence ID" value="NZ_JAFKCW010000002.1"/>
</dbReference>
<evidence type="ECO:0000256" key="1">
    <source>
        <dbReference type="ARBA" id="ARBA00022741"/>
    </source>
</evidence>
<protein>
    <submittedName>
        <fullName evidence="4">ATP-binding cassette domain-containing protein</fullName>
    </submittedName>
</protein>
<keyword evidence="5" id="KW-1185">Reference proteome</keyword>
<feature type="domain" description="ABC transporter" evidence="3">
    <location>
        <begin position="7"/>
        <end position="258"/>
    </location>
</feature>
<evidence type="ECO:0000256" key="2">
    <source>
        <dbReference type="ARBA" id="ARBA00022840"/>
    </source>
</evidence>
<dbReference type="InterPro" id="IPR003593">
    <property type="entry name" value="AAA+_ATPase"/>
</dbReference>